<dbReference type="Proteomes" id="UP001219525">
    <property type="component" value="Unassembled WGS sequence"/>
</dbReference>
<gene>
    <name evidence="2" type="ORF">GGX14DRAFT_393777</name>
</gene>
<organism evidence="2 3">
    <name type="scientific">Mycena pura</name>
    <dbReference type="NCBI Taxonomy" id="153505"/>
    <lineage>
        <taxon>Eukaryota</taxon>
        <taxon>Fungi</taxon>
        <taxon>Dikarya</taxon>
        <taxon>Basidiomycota</taxon>
        <taxon>Agaricomycotina</taxon>
        <taxon>Agaricomycetes</taxon>
        <taxon>Agaricomycetidae</taxon>
        <taxon>Agaricales</taxon>
        <taxon>Marasmiineae</taxon>
        <taxon>Mycenaceae</taxon>
        <taxon>Mycena</taxon>
    </lineage>
</organism>
<feature type="compositionally biased region" description="Low complexity" evidence="1">
    <location>
        <begin position="115"/>
        <end position="125"/>
    </location>
</feature>
<protein>
    <submittedName>
        <fullName evidence="2">Uncharacterized protein</fullName>
    </submittedName>
</protein>
<evidence type="ECO:0000313" key="2">
    <source>
        <dbReference type="EMBL" id="KAJ7212171.1"/>
    </source>
</evidence>
<sequence length="375" mass="40838">MQHYKIRLVHNSTSNTIAAACGCDVRVGVEWMKRMCALPMRKPSPGALCVDVVVTRLCEPFKPVRGHRRCREDKHRMHCHDAAQYALQRGHQKTPSCEYTHPASLDQPSVPPSPTRASAPSPCRPNRVLTTPLADVLYSADDAYDAYDECAAPRAAVARVTRRVHVVRRRSRIASKPARYVHYTRVKRHVAGVARHGRVWRVRGGWAGWMAVRSMQLVLGTYSGWHAMCGCCAACTVCARRLQRAACDVGRTASGKRRAASAERQAAELVRLEGGVSGSCVPWAWGRQIATTDEGVAGVSLMAVVGARGRAGYSLVVNGGVGRGMQVARLGDRDENFVQSSRVKAIRKDNLAKSAAPHGGEGPACIEACPYGYMT</sequence>
<keyword evidence="3" id="KW-1185">Reference proteome</keyword>
<evidence type="ECO:0000313" key="3">
    <source>
        <dbReference type="Proteomes" id="UP001219525"/>
    </source>
</evidence>
<dbReference type="EMBL" id="JARJCW010000024">
    <property type="protein sequence ID" value="KAJ7212171.1"/>
    <property type="molecule type" value="Genomic_DNA"/>
</dbReference>
<comment type="caution">
    <text evidence="2">The sequence shown here is derived from an EMBL/GenBank/DDBJ whole genome shotgun (WGS) entry which is preliminary data.</text>
</comment>
<evidence type="ECO:0000256" key="1">
    <source>
        <dbReference type="SAM" id="MobiDB-lite"/>
    </source>
</evidence>
<proteinExistence type="predicted"/>
<feature type="region of interest" description="Disordered" evidence="1">
    <location>
        <begin position="94"/>
        <end position="125"/>
    </location>
</feature>
<dbReference type="PROSITE" id="PS51257">
    <property type="entry name" value="PROKAR_LIPOPROTEIN"/>
    <property type="match status" value="1"/>
</dbReference>
<accession>A0AAD6VGL2</accession>
<reference evidence="2" key="1">
    <citation type="submission" date="2023-03" db="EMBL/GenBank/DDBJ databases">
        <title>Massive genome expansion in bonnet fungi (Mycena s.s.) driven by repeated elements and novel gene families across ecological guilds.</title>
        <authorList>
            <consortium name="Lawrence Berkeley National Laboratory"/>
            <person name="Harder C.B."/>
            <person name="Miyauchi S."/>
            <person name="Viragh M."/>
            <person name="Kuo A."/>
            <person name="Thoen E."/>
            <person name="Andreopoulos B."/>
            <person name="Lu D."/>
            <person name="Skrede I."/>
            <person name="Drula E."/>
            <person name="Henrissat B."/>
            <person name="Morin E."/>
            <person name="Kohler A."/>
            <person name="Barry K."/>
            <person name="LaButti K."/>
            <person name="Morin E."/>
            <person name="Salamov A."/>
            <person name="Lipzen A."/>
            <person name="Mereny Z."/>
            <person name="Hegedus B."/>
            <person name="Baldrian P."/>
            <person name="Stursova M."/>
            <person name="Weitz H."/>
            <person name="Taylor A."/>
            <person name="Grigoriev I.V."/>
            <person name="Nagy L.G."/>
            <person name="Martin F."/>
            <person name="Kauserud H."/>
        </authorList>
    </citation>
    <scope>NUCLEOTIDE SEQUENCE</scope>
    <source>
        <strain evidence="2">9144</strain>
    </source>
</reference>
<name>A0AAD6VGL2_9AGAR</name>
<dbReference type="AlphaFoldDB" id="A0AAD6VGL2"/>